<organism evidence="3 4">
    <name type="scientific">Aldrovandia affinis</name>
    <dbReference type="NCBI Taxonomy" id="143900"/>
    <lineage>
        <taxon>Eukaryota</taxon>
        <taxon>Metazoa</taxon>
        <taxon>Chordata</taxon>
        <taxon>Craniata</taxon>
        <taxon>Vertebrata</taxon>
        <taxon>Euteleostomi</taxon>
        <taxon>Actinopterygii</taxon>
        <taxon>Neopterygii</taxon>
        <taxon>Teleostei</taxon>
        <taxon>Notacanthiformes</taxon>
        <taxon>Halosauridae</taxon>
        <taxon>Aldrovandia</taxon>
    </lineage>
</organism>
<keyword evidence="2" id="KW-1133">Transmembrane helix</keyword>
<gene>
    <name evidence="3" type="ORF">AAFF_G00367030</name>
</gene>
<keyword evidence="2" id="KW-0472">Membrane</keyword>
<comment type="caution">
    <text evidence="3">The sequence shown here is derived from an EMBL/GenBank/DDBJ whole genome shotgun (WGS) entry which is preliminary data.</text>
</comment>
<sequence>MSSTTQNITQNIQHEALDTMTPDNQNMTYISVESSIQQNSTRLDWILYTVPSSACLLGLFLFSLVLIKYRRREDRNLHKERCNKMKPKEHRLNRFSTENAAEYGDLCKVYPVETQSYENVEVAIYFNQEGVSYCVPAEDGDDYAIPNAEGSGTEEGREETQNDFDSLYPLQNLTDTDGESYENMEISLYAQPRRHTERDTDTQEEGDYIHPDRTDRGKETGKPCNHWCLPQNLTDTDGESYENMQSSEYSQPYSHTNPNRLHSPTAPQEEAEEEDDSYEKMASITEPEPKERETDWERGRGRVIGNWYHTQNTV</sequence>
<evidence type="ECO:0000313" key="3">
    <source>
        <dbReference type="EMBL" id="KAJ8402620.1"/>
    </source>
</evidence>
<dbReference type="Proteomes" id="UP001221898">
    <property type="component" value="Unassembled WGS sequence"/>
</dbReference>
<keyword evidence="2" id="KW-0812">Transmembrane</keyword>
<accession>A0AAD7SHF9</accession>
<evidence type="ECO:0000313" key="4">
    <source>
        <dbReference type="Proteomes" id="UP001221898"/>
    </source>
</evidence>
<name>A0AAD7SHF9_9TELE</name>
<evidence type="ECO:0000256" key="2">
    <source>
        <dbReference type="SAM" id="Phobius"/>
    </source>
</evidence>
<feature type="transmembrane region" description="Helical" evidence="2">
    <location>
        <begin position="45"/>
        <end position="67"/>
    </location>
</feature>
<dbReference type="AlphaFoldDB" id="A0AAD7SHF9"/>
<reference evidence="3" key="1">
    <citation type="journal article" date="2023" name="Science">
        <title>Genome structures resolve the early diversification of teleost fishes.</title>
        <authorList>
            <person name="Parey E."/>
            <person name="Louis A."/>
            <person name="Montfort J."/>
            <person name="Bouchez O."/>
            <person name="Roques C."/>
            <person name="Iampietro C."/>
            <person name="Lluch J."/>
            <person name="Castinel A."/>
            <person name="Donnadieu C."/>
            <person name="Desvignes T."/>
            <person name="Floi Bucao C."/>
            <person name="Jouanno E."/>
            <person name="Wen M."/>
            <person name="Mejri S."/>
            <person name="Dirks R."/>
            <person name="Jansen H."/>
            <person name="Henkel C."/>
            <person name="Chen W.J."/>
            <person name="Zahm M."/>
            <person name="Cabau C."/>
            <person name="Klopp C."/>
            <person name="Thompson A.W."/>
            <person name="Robinson-Rechavi M."/>
            <person name="Braasch I."/>
            <person name="Lecointre G."/>
            <person name="Bobe J."/>
            <person name="Postlethwait J.H."/>
            <person name="Berthelot C."/>
            <person name="Roest Crollius H."/>
            <person name="Guiguen Y."/>
        </authorList>
    </citation>
    <scope>NUCLEOTIDE SEQUENCE</scope>
    <source>
        <strain evidence="3">NC1722</strain>
    </source>
</reference>
<feature type="region of interest" description="Disordered" evidence="1">
    <location>
        <begin position="191"/>
        <end position="299"/>
    </location>
</feature>
<evidence type="ECO:0000256" key="1">
    <source>
        <dbReference type="SAM" id="MobiDB-lite"/>
    </source>
</evidence>
<dbReference type="EMBL" id="JAINUG010000063">
    <property type="protein sequence ID" value="KAJ8402620.1"/>
    <property type="molecule type" value="Genomic_DNA"/>
</dbReference>
<keyword evidence="4" id="KW-1185">Reference proteome</keyword>
<feature type="compositionally biased region" description="Polar residues" evidence="1">
    <location>
        <begin position="242"/>
        <end position="266"/>
    </location>
</feature>
<proteinExistence type="predicted"/>
<feature type="compositionally biased region" description="Basic and acidic residues" evidence="1">
    <location>
        <begin position="287"/>
        <end position="299"/>
    </location>
</feature>
<protein>
    <submittedName>
        <fullName evidence="3">Uncharacterized protein</fullName>
    </submittedName>
</protein>
<feature type="compositionally biased region" description="Basic and acidic residues" evidence="1">
    <location>
        <begin position="194"/>
        <end position="221"/>
    </location>
</feature>